<evidence type="ECO:0000259" key="1">
    <source>
        <dbReference type="Pfam" id="PF03161"/>
    </source>
</evidence>
<dbReference type="GO" id="GO:0000373">
    <property type="term" value="P:Group II intron splicing"/>
    <property type="evidence" value="ECO:0007669"/>
    <property type="project" value="TreeGrafter"/>
</dbReference>
<keyword evidence="2" id="KW-0540">Nuclease</keyword>
<dbReference type="AlphaFoldDB" id="A0AAN8YXG4"/>
<dbReference type="PANTHER" id="PTHR47539">
    <property type="entry name" value="PENTATRICOPEPTIDE REPEAT-CONTAINING PROTEIN OTP51, CHLOROPLASTIC"/>
    <property type="match status" value="1"/>
</dbReference>
<dbReference type="InterPro" id="IPR052500">
    <property type="entry name" value="Chloro/Mito_RNA_Process"/>
</dbReference>
<organism evidence="2 3">
    <name type="scientific">Dillenia turbinata</name>
    <dbReference type="NCBI Taxonomy" id="194707"/>
    <lineage>
        <taxon>Eukaryota</taxon>
        <taxon>Viridiplantae</taxon>
        <taxon>Streptophyta</taxon>
        <taxon>Embryophyta</taxon>
        <taxon>Tracheophyta</taxon>
        <taxon>Spermatophyta</taxon>
        <taxon>Magnoliopsida</taxon>
        <taxon>eudicotyledons</taxon>
        <taxon>Gunneridae</taxon>
        <taxon>Pentapetalae</taxon>
        <taxon>Dilleniales</taxon>
        <taxon>Dilleniaceae</taxon>
        <taxon>Dillenia</taxon>
    </lineage>
</organism>
<comment type="caution">
    <text evidence="2">The sequence shown here is derived from an EMBL/GenBank/DDBJ whole genome shotgun (WGS) entry which is preliminary data.</text>
</comment>
<dbReference type="GO" id="GO:0048564">
    <property type="term" value="P:photosystem I assembly"/>
    <property type="evidence" value="ECO:0007669"/>
    <property type="project" value="TreeGrafter"/>
</dbReference>
<evidence type="ECO:0000313" key="2">
    <source>
        <dbReference type="EMBL" id="KAK6916487.1"/>
    </source>
</evidence>
<dbReference type="Pfam" id="PF03161">
    <property type="entry name" value="LAGLIDADG_2"/>
    <property type="match status" value="1"/>
</dbReference>
<proteinExistence type="predicted"/>
<sequence length="231" mass="25826">MYGGHRLSSGDIVLKLKGSKDGAQRVIKALKANSLECKVKREGKFFWIGFLGSNSTLFWKLVEPYILDELKDLLRPCAQSLGSDNVETDKTDLNNDSASMTVRRKIHKLTKDLGFLSIANRSMYQFNQHKMLEIMGGRDTMVCLGLYCMVLKVCLGLELDSLLLYVVMDVMGAPHFKDIYALEMLTFRLGTIYRACSPIQTRGNPTLQAHIDSTPTIKTILVSEDLVVGAL</sequence>
<protein>
    <submittedName>
        <fullName evidence="2">Homing endonuclease, LAGLIDADG</fullName>
    </submittedName>
</protein>
<gene>
    <name evidence="2" type="ORF">RJ641_019348</name>
</gene>
<feature type="domain" description="Homing endonuclease LAGLIDADG" evidence="1">
    <location>
        <begin position="1"/>
        <end position="58"/>
    </location>
</feature>
<accession>A0AAN8YXG4</accession>
<dbReference type="SUPFAM" id="SSF55608">
    <property type="entry name" value="Homing endonucleases"/>
    <property type="match status" value="1"/>
</dbReference>
<reference evidence="2 3" key="1">
    <citation type="submission" date="2023-12" db="EMBL/GenBank/DDBJ databases">
        <title>A high-quality genome assembly for Dillenia turbinata (Dilleniales).</title>
        <authorList>
            <person name="Chanderbali A."/>
        </authorList>
    </citation>
    <scope>NUCLEOTIDE SEQUENCE [LARGE SCALE GENOMIC DNA]</scope>
    <source>
        <strain evidence="2">LSX21</strain>
        <tissue evidence="2">Leaf</tissue>
    </source>
</reference>
<dbReference type="GO" id="GO:0045292">
    <property type="term" value="P:mRNA cis splicing, via spliceosome"/>
    <property type="evidence" value="ECO:0007669"/>
    <property type="project" value="TreeGrafter"/>
</dbReference>
<keyword evidence="2" id="KW-0378">Hydrolase</keyword>
<evidence type="ECO:0000313" key="3">
    <source>
        <dbReference type="Proteomes" id="UP001370490"/>
    </source>
</evidence>
<dbReference type="EMBL" id="JBAMMX010000024">
    <property type="protein sequence ID" value="KAK6916487.1"/>
    <property type="molecule type" value="Genomic_DNA"/>
</dbReference>
<dbReference type="InterPro" id="IPR004860">
    <property type="entry name" value="LAGLIDADG_dom"/>
</dbReference>
<keyword evidence="3" id="KW-1185">Reference proteome</keyword>
<dbReference type="Proteomes" id="UP001370490">
    <property type="component" value="Unassembled WGS sequence"/>
</dbReference>
<dbReference type="PANTHER" id="PTHR47539:SF1">
    <property type="entry name" value="PENTATRICOPEPTIDE REPEAT-CONTAINING PROTEIN OTP51, CHLOROPLASTIC"/>
    <property type="match status" value="1"/>
</dbReference>
<keyword evidence="2" id="KW-0255">Endonuclease</keyword>
<name>A0AAN8YXG4_9MAGN</name>
<dbReference type="GO" id="GO:0004519">
    <property type="term" value="F:endonuclease activity"/>
    <property type="evidence" value="ECO:0007669"/>
    <property type="project" value="UniProtKB-KW"/>
</dbReference>
<dbReference type="InterPro" id="IPR027434">
    <property type="entry name" value="Homing_endonucl"/>
</dbReference>